<dbReference type="AlphaFoldDB" id="A0A4Y6PQD1"/>
<keyword evidence="5" id="KW-1185">Reference proteome</keyword>
<dbReference type="SUPFAM" id="SSF54814">
    <property type="entry name" value="Prokaryotic type KH domain (KH-domain type II)"/>
    <property type="match status" value="1"/>
</dbReference>
<comment type="function">
    <text evidence="3">A probable RNA chaperone. Forms a complex with KhpB which binds to cellular RNA and controls its expression. Plays a role in peptidoglycan (PG) homeostasis and cell length regulation.</text>
</comment>
<proteinExistence type="inferred from homology"/>
<dbReference type="GO" id="GO:0071555">
    <property type="term" value="P:cell wall organization"/>
    <property type="evidence" value="ECO:0007669"/>
    <property type="project" value="UniProtKB-KW"/>
</dbReference>
<dbReference type="EMBL" id="CP041186">
    <property type="protein sequence ID" value="QDG49985.1"/>
    <property type="molecule type" value="Genomic_DNA"/>
</dbReference>
<dbReference type="InterPro" id="IPR009019">
    <property type="entry name" value="KH_sf_prok-type"/>
</dbReference>
<dbReference type="GO" id="GO:0009252">
    <property type="term" value="P:peptidoglycan biosynthetic process"/>
    <property type="evidence" value="ECO:0007669"/>
    <property type="project" value="UniProtKB-UniRule"/>
</dbReference>
<dbReference type="Proteomes" id="UP000315995">
    <property type="component" value="Chromosome"/>
</dbReference>
<name>A0A4Y6PQD1_PERCE</name>
<accession>A0A4Y6PQD1</accession>
<keyword evidence="1 3" id="KW-0963">Cytoplasm</keyword>
<keyword evidence="2 3" id="KW-0694">RNA-binding</keyword>
<dbReference type="PROSITE" id="PS50084">
    <property type="entry name" value="KH_TYPE_1"/>
    <property type="match status" value="1"/>
</dbReference>
<dbReference type="InterPro" id="IPR020627">
    <property type="entry name" value="KhpA"/>
</dbReference>
<reference evidence="4 5" key="1">
    <citation type="submission" date="2019-06" db="EMBL/GenBank/DDBJ databases">
        <title>Persicimonas caeni gen. nov., sp. nov., a predatory bacterium isolated from solar saltern.</title>
        <authorList>
            <person name="Wang S."/>
        </authorList>
    </citation>
    <scope>NUCLEOTIDE SEQUENCE [LARGE SCALE GENOMIC DNA]</scope>
    <source>
        <strain evidence="4 5">YN101</strain>
    </source>
</reference>
<accession>A0A5B8Y5A7</accession>
<evidence type="ECO:0000256" key="3">
    <source>
        <dbReference type="HAMAP-Rule" id="MF_00088"/>
    </source>
</evidence>
<protein>
    <recommendedName>
        <fullName evidence="3">RNA-binding protein KhpA</fullName>
    </recommendedName>
    <alternativeName>
        <fullName evidence="3">KH-domain protein A</fullName>
    </alternativeName>
</protein>
<comment type="subcellular location">
    <subcellularLocation>
        <location evidence="3">Cytoplasm</location>
    </subcellularLocation>
</comment>
<evidence type="ECO:0000313" key="5">
    <source>
        <dbReference type="Proteomes" id="UP000315995"/>
    </source>
</evidence>
<comment type="similarity">
    <text evidence="3">Belongs to the KhpA RNA-binding protein family.</text>
</comment>
<keyword evidence="3" id="KW-0133">Cell shape</keyword>
<evidence type="ECO:0000256" key="2">
    <source>
        <dbReference type="ARBA" id="ARBA00022884"/>
    </source>
</evidence>
<dbReference type="Pfam" id="PF13083">
    <property type="entry name" value="KH_KhpA-B"/>
    <property type="match status" value="1"/>
</dbReference>
<keyword evidence="3" id="KW-0143">Chaperone</keyword>
<dbReference type="RefSeq" id="WP_141196481.1">
    <property type="nucleotide sequence ID" value="NZ_CP041186.1"/>
</dbReference>
<keyword evidence="3" id="KW-0961">Cell wall biogenesis/degradation</keyword>
<organism evidence="4 5">
    <name type="scientific">Persicimonas caeni</name>
    <dbReference type="NCBI Taxonomy" id="2292766"/>
    <lineage>
        <taxon>Bacteria</taxon>
        <taxon>Deltaproteobacteria</taxon>
        <taxon>Bradymonadales</taxon>
        <taxon>Bradymonadaceae</taxon>
        <taxon>Persicimonas</taxon>
    </lineage>
</organism>
<gene>
    <name evidence="3" type="primary">khpA</name>
    <name evidence="4" type="ORF">FIV42_04285</name>
</gene>
<dbReference type="GO" id="GO:0005737">
    <property type="term" value="C:cytoplasm"/>
    <property type="evidence" value="ECO:0007669"/>
    <property type="project" value="UniProtKB-SubCell"/>
</dbReference>
<comment type="subunit">
    <text evidence="3">Forms a complex with KhpB.</text>
</comment>
<evidence type="ECO:0000256" key="1">
    <source>
        <dbReference type="ARBA" id="ARBA00022490"/>
    </source>
</evidence>
<evidence type="ECO:0000313" key="4">
    <source>
        <dbReference type="EMBL" id="QDG49985.1"/>
    </source>
</evidence>
<dbReference type="HAMAP" id="MF_00088">
    <property type="entry name" value="KhpA"/>
    <property type="match status" value="1"/>
</dbReference>
<dbReference type="PANTHER" id="PTHR34654">
    <property type="entry name" value="UPF0109 PROTEIN SCO5592"/>
    <property type="match status" value="1"/>
</dbReference>
<dbReference type="PANTHER" id="PTHR34654:SF1">
    <property type="entry name" value="RNA-BINDING PROTEIN KHPA"/>
    <property type="match status" value="1"/>
</dbReference>
<sequence>MAATDKDTAEAYRELVRYVVESLLGDDVDFNVEADEGDSQLDIKIFTPDDVRGRVIGRGGRIARAMRSMVTAADIGTGKQVTVDIVD</sequence>
<dbReference type="GO" id="GO:0008360">
    <property type="term" value="P:regulation of cell shape"/>
    <property type="evidence" value="ECO:0007669"/>
    <property type="project" value="UniProtKB-KW"/>
</dbReference>
<dbReference type="GO" id="GO:0003723">
    <property type="term" value="F:RNA binding"/>
    <property type="evidence" value="ECO:0007669"/>
    <property type="project" value="UniProtKB-UniRule"/>
</dbReference>